<dbReference type="GO" id="GO:0006826">
    <property type="term" value="P:iron ion transport"/>
    <property type="evidence" value="ECO:0007669"/>
    <property type="project" value="UniProtKB-ARBA"/>
</dbReference>
<evidence type="ECO:0000256" key="8">
    <source>
        <dbReference type="ARBA" id="ARBA00022989"/>
    </source>
</evidence>
<comment type="similarity">
    <text evidence="2">Belongs to the ferric reductase (FRE) family.</text>
</comment>
<keyword evidence="7" id="KW-0249">Electron transport</keyword>
<evidence type="ECO:0000259" key="15">
    <source>
        <dbReference type="PROSITE" id="PS50011"/>
    </source>
</evidence>
<feature type="domain" description="FAD-binding FR-type" evidence="16">
    <location>
        <begin position="298"/>
        <end position="446"/>
    </location>
</feature>
<keyword evidence="18" id="KW-1185">Reference proteome</keyword>
<feature type="transmembrane region" description="Helical" evidence="14">
    <location>
        <begin position="261"/>
        <end position="279"/>
    </location>
</feature>
<dbReference type="SUPFAM" id="SSF56112">
    <property type="entry name" value="Protein kinase-like (PK-like)"/>
    <property type="match status" value="1"/>
</dbReference>
<feature type="transmembrane region" description="Helical" evidence="14">
    <location>
        <begin position="200"/>
        <end position="221"/>
    </location>
</feature>
<dbReference type="InterPro" id="IPR017938">
    <property type="entry name" value="Riboflavin_synthase-like_b-brl"/>
</dbReference>
<dbReference type="SMART" id="SM00220">
    <property type="entry name" value="S_TKc"/>
    <property type="match status" value="1"/>
</dbReference>
<dbReference type="RefSeq" id="XP_031864803.1">
    <property type="nucleotide sequence ID" value="XM_032019096.1"/>
</dbReference>
<dbReference type="Pfam" id="PF00069">
    <property type="entry name" value="Pkinase"/>
    <property type="match status" value="1"/>
</dbReference>
<keyword evidence="8 14" id="KW-1133">Transmembrane helix</keyword>
<dbReference type="InterPro" id="IPR051410">
    <property type="entry name" value="Ferric/Cupric_Reductase"/>
</dbReference>
<dbReference type="Gene3D" id="3.40.50.80">
    <property type="entry name" value="Nucleotide-binding domain of ferredoxin-NADP reductase (FNR) module"/>
    <property type="match status" value="1"/>
</dbReference>
<dbReference type="InterPro" id="IPR017927">
    <property type="entry name" value="FAD-bd_FR_type"/>
</dbReference>
<dbReference type="Pfam" id="PF01794">
    <property type="entry name" value="Ferric_reduct"/>
    <property type="match status" value="1"/>
</dbReference>
<evidence type="ECO:0000256" key="5">
    <source>
        <dbReference type="ARBA" id="ARBA00022475"/>
    </source>
</evidence>
<evidence type="ECO:0000256" key="1">
    <source>
        <dbReference type="ARBA" id="ARBA00004651"/>
    </source>
</evidence>
<feature type="transmembrane region" description="Helical" evidence="14">
    <location>
        <begin position="449"/>
        <end position="468"/>
    </location>
</feature>
<dbReference type="InterPro" id="IPR013121">
    <property type="entry name" value="Fe_red_NAD-bd_6"/>
</dbReference>
<sequence length="1737" mass="195106">MKGGTRMRDDVIVSLPLFKHLLVLENVVFCAVLIGGQALRLSRTLARCLSNILCWYVSKAGPSTSPLPPLPIKPFYSVMHNSVWYATAIGAIAALFLCFYLRKKLIYFIDFFITSYCLKNIYYRRICTHLRWSNTTTWFHGLLVGIFLAGNATYLVINREQLLQQSGVLSVVNLIPVALGGHMNLIVDVCGITLEDYNRMHRWVARVAVIEGLLHSVLAVASQPPNLHKPGEVAAVVAAPAMMVALAIASISLFWRRFYETFLRVHQALAAVLVIGIGLHIPRGFFKIPAMYLLIACCAWLGLRLVRVIAILFRNFWNGGFPSHAVIWSVPDAVHVHVKVARPWDYRAGQFLYLCLPGVSWMQSHPYSVSWWYTDNKGHNVIVLIISCQRGFSRTLCEHSSGNLILGTTQKKDKSPRLLLATDPGGRPGKELLALVEGPYGQGVRLGEYGTVLLCATGIGIAAILPLIKQFLDEFHNWDVKARKIALYWEVDSERHLLWTGNWMTELLSQDTEYIINIYVYITGDYVTPGVTHGAEGDGGKHGRIKLRYRALDIEDVTRAELRVRRGRSLVLLCVRGSVGNDARQSVRKMMVGAEEEIRLIELPFKPRFASALGDTSTYIPLLNLKNALSNPQFRAMDDQLRAQVAAQDQRIYHEKKSKHRGTALVDLSGLQFGFEISNPKAVQFSKKKVVKKLVTNFNLEGCHPLDDECHVSALISTHELQEAVDRSNISIDALRSDTPPPKLIIPSSRPLRCLYGRHRVQAAGQHRQGWWVVDLYSDDSSTELQTHLREGFSNATNFCDGEILRHIFLYQGNDKLNEMKWWARLSPDKRRDLKFILRIPGFPEVFAALMTITGLWPPFHIGTFRRYATLNCPEQLLTYLRRILAVFSFIADCNSEIMQQIDPATVEAIQLRAPLVSTQDAAFINDQMASGTLFHSVTDPSAREKIRCNIMRVDHLIPSLSTFCEDTKYLEPCAITMKLLVKLQPRETIDRAFFRIWTRPDGPFIRQDGEQHFTPIEGDEASRFRYSLLQLFLMCMRGFPQMVNIACRKDVEDVKPAVTEPNSITIYRLAAFAHKLGFDSEEIRNLLASDPEVQEMCICLNRLESDGEADEAQLKSDARELLHLWQAQKGRRSNATSASEPKPILAIDTVDQQLLQRCGRPFNRAHKCDKRFLFLRWIYETSESRGRYITSFFVKRSIFVSFFGEGAASGPTLVKPHLPENAATGLITKNAQQLPECATALVLQGDGYGSPMEGASTTSSPAVNAIAGDDIEMPDNRDYAQVTPEKAIFIEGGPASMEVDFTESGVIKAEKAIFIEEGGSARREVDFTESEVMAAASTFASERYRLIYKGNGHQSIVLPKQCYHAMRDGLRREIWCRILPQDVDRVEEYAGKTRKVNDLGTGKKFLQITFQDNVETGADDEEELYHPPTPPSSKPEVPIHTGATPKSAPPNRAKRQRALDERDPPEGKAEPTGQLRHGDPWSLYSPAVYLDEAGDVTGAYSRQGLVRLIIRTSTRFGGERIHDLLQIRHKHIVPLYDAFQSTETYLVYEMMHISLDVLIGCDLALREPQVAKICSELLQAICYLASKGLVHGNLISSNVLFNRSGETRLGSVYHRSIKPKANLPTSARVHDSTHAQPASTSSSRDVWSLGRLMLEMVEPWNTIVPDFEVGDTLKFSNPGDWSAEATDFLRNTSTVSAQDLTAHGFLRRIDSDDSGLEANMWLGNLTVMKLWTPIIE</sequence>
<dbReference type="GO" id="GO:0004672">
    <property type="term" value="F:protein kinase activity"/>
    <property type="evidence" value="ECO:0007669"/>
    <property type="project" value="InterPro"/>
</dbReference>
<feature type="transmembrane region" description="Helical" evidence="14">
    <location>
        <begin position="21"/>
        <end position="39"/>
    </location>
</feature>
<evidence type="ECO:0000256" key="2">
    <source>
        <dbReference type="ARBA" id="ARBA00006278"/>
    </source>
</evidence>
<dbReference type="Proteomes" id="UP000254866">
    <property type="component" value="Unassembled WGS sequence"/>
</dbReference>
<evidence type="ECO:0000313" key="18">
    <source>
        <dbReference type="Proteomes" id="UP000254866"/>
    </source>
</evidence>
<dbReference type="OrthoDB" id="4227485at2759"/>
<evidence type="ECO:0000256" key="11">
    <source>
        <dbReference type="ARBA" id="ARBA00023136"/>
    </source>
</evidence>
<organism evidence="17 18">
    <name type="scientific">Venustampulla echinocandica</name>
    <dbReference type="NCBI Taxonomy" id="2656787"/>
    <lineage>
        <taxon>Eukaryota</taxon>
        <taxon>Fungi</taxon>
        <taxon>Dikarya</taxon>
        <taxon>Ascomycota</taxon>
        <taxon>Pezizomycotina</taxon>
        <taxon>Leotiomycetes</taxon>
        <taxon>Helotiales</taxon>
        <taxon>Pleuroascaceae</taxon>
        <taxon>Venustampulla</taxon>
    </lineage>
</organism>
<feature type="transmembrane region" description="Helical" evidence="14">
    <location>
        <begin position="83"/>
        <end position="100"/>
    </location>
</feature>
<dbReference type="GO" id="GO:0015677">
    <property type="term" value="P:copper ion import"/>
    <property type="evidence" value="ECO:0007669"/>
    <property type="project" value="TreeGrafter"/>
</dbReference>
<dbReference type="CDD" id="cd06186">
    <property type="entry name" value="NOX_Duox_like_FAD_NADP"/>
    <property type="match status" value="1"/>
</dbReference>
<feature type="region of interest" description="Disordered" evidence="13">
    <location>
        <begin position="1421"/>
        <end position="1480"/>
    </location>
</feature>
<evidence type="ECO:0000256" key="13">
    <source>
        <dbReference type="SAM" id="MobiDB-lite"/>
    </source>
</evidence>
<comment type="catalytic activity">
    <reaction evidence="12">
        <text>2 a Fe(II)-siderophore + NADP(+) + H(+) = 2 a Fe(III)-siderophore + NADPH</text>
        <dbReference type="Rhea" id="RHEA:28795"/>
        <dbReference type="Rhea" id="RHEA-COMP:11342"/>
        <dbReference type="Rhea" id="RHEA-COMP:11344"/>
        <dbReference type="ChEBI" id="CHEBI:15378"/>
        <dbReference type="ChEBI" id="CHEBI:29033"/>
        <dbReference type="ChEBI" id="CHEBI:29034"/>
        <dbReference type="ChEBI" id="CHEBI:57783"/>
        <dbReference type="ChEBI" id="CHEBI:58349"/>
        <dbReference type="EC" id="1.16.1.9"/>
    </reaction>
</comment>
<feature type="transmembrane region" description="Helical" evidence="14">
    <location>
        <begin position="233"/>
        <end position="255"/>
    </location>
</feature>
<dbReference type="SUPFAM" id="SSF52343">
    <property type="entry name" value="Ferredoxin reductase-like, C-terminal NADP-linked domain"/>
    <property type="match status" value="1"/>
</dbReference>
<feature type="transmembrane region" description="Helical" evidence="14">
    <location>
        <begin position="291"/>
        <end position="313"/>
    </location>
</feature>
<evidence type="ECO:0000256" key="4">
    <source>
        <dbReference type="ARBA" id="ARBA00022448"/>
    </source>
</evidence>
<dbReference type="SUPFAM" id="SSF63380">
    <property type="entry name" value="Riboflavin synthase domain-like"/>
    <property type="match status" value="1"/>
</dbReference>
<dbReference type="InterPro" id="IPR013112">
    <property type="entry name" value="FAD-bd_8"/>
</dbReference>
<dbReference type="InterPro" id="IPR013130">
    <property type="entry name" value="Fe3_Rdtase_TM_dom"/>
</dbReference>
<dbReference type="InterPro" id="IPR039261">
    <property type="entry name" value="FNR_nucleotide-bd"/>
</dbReference>
<evidence type="ECO:0000256" key="12">
    <source>
        <dbReference type="ARBA" id="ARBA00048483"/>
    </source>
</evidence>
<keyword evidence="11 14" id="KW-0472">Membrane</keyword>
<dbReference type="Pfam" id="PF08022">
    <property type="entry name" value="FAD_binding_8"/>
    <property type="match status" value="1"/>
</dbReference>
<evidence type="ECO:0000256" key="3">
    <source>
        <dbReference type="ARBA" id="ARBA00012668"/>
    </source>
</evidence>
<gene>
    <name evidence="17" type="ORF">BP5553_10473</name>
</gene>
<dbReference type="GO" id="GO:0005886">
    <property type="term" value="C:plasma membrane"/>
    <property type="evidence" value="ECO:0007669"/>
    <property type="project" value="UniProtKB-SubCell"/>
</dbReference>
<evidence type="ECO:0000256" key="14">
    <source>
        <dbReference type="SAM" id="Phobius"/>
    </source>
</evidence>
<dbReference type="Pfam" id="PF08030">
    <property type="entry name" value="NAD_binding_6"/>
    <property type="match status" value="1"/>
</dbReference>
<keyword evidence="4" id="KW-0813">Transport</keyword>
<comment type="subcellular location">
    <subcellularLocation>
        <location evidence="1">Cell membrane</location>
        <topology evidence="1">Multi-pass membrane protein</topology>
    </subcellularLocation>
</comment>
<dbReference type="InterPro" id="IPR011009">
    <property type="entry name" value="Kinase-like_dom_sf"/>
</dbReference>
<accession>A0A370T9E7</accession>
<feature type="compositionally biased region" description="Basic and acidic residues" evidence="13">
    <location>
        <begin position="1458"/>
        <end position="1470"/>
    </location>
</feature>
<dbReference type="Gene3D" id="1.10.510.10">
    <property type="entry name" value="Transferase(Phosphotransferase) domain 1"/>
    <property type="match status" value="1"/>
</dbReference>
<dbReference type="GO" id="GO:0005524">
    <property type="term" value="F:ATP binding"/>
    <property type="evidence" value="ECO:0007669"/>
    <property type="project" value="InterPro"/>
</dbReference>
<feature type="transmembrane region" description="Helical" evidence="14">
    <location>
        <begin position="138"/>
        <end position="157"/>
    </location>
</feature>
<feature type="domain" description="Protein kinase" evidence="15">
    <location>
        <begin position="1470"/>
        <end position="1723"/>
    </location>
</feature>
<evidence type="ECO:0000256" key="9">
    <source>
        <dbReference type="ARBA" id="ARBA00023002"/>
    </source>
</evidence>
<dbReference type="GO" id="GO:0052851">
    <property type="term" value="F:ferric-chelate reductase (NADPH) activity"/>
    <property type="evidence" value="ECO:0007669"/>
    <property type="project" value="UniProtKB-EC"/>
</dbReference>
<dbReference type="PROSITE" id="PS51384">
    <property type="entry name" value="FAD_FR"/>
    <property type="match status" value="1"/>
</dbReference>
<reference evidence="17 18" key="1">
    <citation type="journal article" date="2018" name="IMA Fungus">
        <title>IMA Genome-F 9: Draft genome sequence of Annulohypoxylon stygium, Aspergillus mulundensis, Berkeleyomyces basicola (syn. Thielaviopsis basicola), Ceratocystis smalleyi, two Cercospora beticola strains, Coleophoma cylindrospora, Fusarium fracticaudum, Phialophora cf. hyalina, and Morchella septimelata.</title>
        <authorList>
            <person name="Wingfield B.D."/>
            <person name="Bills G.F."/>
            <person name="Dong Y."/>
            <person name="Huang W."/>
            <person name="Nel W.J."/>
            <person name="Swalarsk-Parry B.S."/>
            <person name="Vaghefi N."/>
            <person name="Wilken P.M."/>
            <person name="An Z."/>
            <person name="de Beer Z.W."/>
            <person name="De Vos L."/>
            <person name="Chen L."/>
            <person name="Duong T.A."/>
            <person name="Gao Y."/>
            <person name="Hammerbacher A."/>
            <person name="Kikkert J.R."/>
            <person name="Li Y."/>
            <person name="Li H."/>
            <person name="Li K."/>
            <person name="Li Q."/>
            <person name="Liu X."/>
            <person name="Ma X."/>
            <person name="Naidoo K."/>
            <person name="Pethybridge S.J."/>
            <person name="Sun J."/>
            <person name="Steenkamp E.T."/>
            <person name="van der Nest M.A."/>
            <person name="van Wyk S."/>
            <person name="Wingfield M.J."/>
            <person name="Xiong C."/>
            <person name="Yue Q."/>
            <person name="Zhang X."/>
        </authorList>
    </citation>
    <scope>NUCLEOTIDE SEQUENCE [LARGE SCALE GENOMIC DNA]</scope>
    <source>
        <strain evidence="17 18">BP 5553</strain>
    </source>
</reference>
<dbReference type="PANTHER" id="PTHR32361:SF26">
    <property type="entry name" value="FAD-BINDING 8 DOMAIN-CONTAINING PROTEIN-RELATED"/>
    <property type="match status" value="1"/>
</dbReference>
<protein>
    <recommendedName>
        <fullName evidence="3">ferric-chelate reductase (NADPH)</fullName>
        <ecNumber evidence="3">1.16.1.9</ecNumber>
    </recommendedName>
</protein>
<dbReference type="Pfam" id="PF12520">
    <property type="entry name" value="DUF3723"/>
    <property type="match status" value="1"/>
</dbReference>
<dbReference type="EC" id="1.16.1.9" evidence="3"/>
<dbReference type="GeneID" id="43603322"/>
<dbReference type="STRING" id="2656787.A0A370T9E7"/>
<keyword evidence="9" id="KW-0560">Oxidoreductase</keyword>
<dbReference type="InterPro" id="IPR022198">
    <property type="entry name" value="DUF3723"/>
</dbReference>
<evidence type="ECO:0000259" key="16">
    <source>
        <dbReference type="PROSITE" id="PS51384"/>
    </source>
</evidence>
<dbReference type="GO" id="GO:0006879">
    <property type="term" value="P:intracellular iron ion homeostasis"/>
    <property type="evidence" value="ECO:0007669"/>
    <property type="project" value="TreeGrafter"/>
</dbReference>
<evidence type="ECO:0000256" key="6">
    <source>
        <dbReference type="ARBA" id="ARBA00022692"/>
    </source>
</evidence>
<dbReference type="PROSITE" id="PS50011">
    <property type="entry name" value="PROTEIN_KINASE_DOM"/>
    <property type="match status" value="1"/>
</dbReference>
<keyword evidence="5" id="KW-1003">Cell membrane</keyword>
<proteinExistence type="inferred from homology"/>
<evidence type="ECO:0000313" key="17">
    <source>
        <dbReference type="EMBL" id="RDL30195.1"/>
    </source>
</evidence>
<keyword evidence="10" id="KW-0406">Ion transport</keyword>
<evidence type="ECO:0000256" key="7">
    <source>
        <dbReference type="ARBA" id="ARBA00022982"/>
    </source>
</evidence>
<name>A0A370T9E7_9HELO</name>
<dbReference type="InterPro" id="IPR000719">
    <property type="entry name" value="Prot_kinase_dom"/>
</dbReference>
<feature type="transmembrane region" description="Helical" evidence="14">
    <location>
        <begin position="169"/>
        <end position="194"/>
    </location>
</feature>
<keyword evidence="6 14" id="KW-0812">Transmembrane</keyword>
<dbReference type="EMBL" id="NPIC01000016">
    <property type="protein sequence ID" value="RDL30195.1"/>
    <property type="molecule type" value="Genomic_DNA"/>
</dbReference>
<evidence type="ECO:0000256" key="10">
    <source>
        <dbReference type="ARBA" id="ARBA00023065"/>
    </source>
</evidence>
<dbReference type="PANTHER" id="PTHR32361">
    <property type="entry name" value="FERRIC/CUPRIC REDUCTASE TRANSMEMBRANE COMPONENT"/>
    <property type="match status" value="1"/>
</dbReference>
<comment type="caution">
    <text evidence="17">The sequence shown here is derived from an EMBL/GenBank/DDBJ whole genome shotgun (WGS) entry which is preliminary data.</text>
</comment>